<dbReference type="PANTHER" id="PTHR11680:SF35">
    <property type="entry name" value="SERINE HYDROXYMETHYLTRANSFERASE 1"/>
    <property type="match status" value="1"/>
</dbReference>
<dbReference type="EMBL" id="JACFRB010000001">
    <property type="protein sequence ID" value="MBI0104952.1"/>
    <property type="molecule type" value="Genomic_DNA"/>
</dbReference>
<feature type="domain" description="Serine hydroxymethyltransferase-like" evidence="5">
    <location>
        <begin position="6"/>
        <end position="386"/>
    </location>
</feature>
<keyword evidence="4" id="KW-0554">One-carbon metabolism</keyword>
<dbReference type="InterPro" id="IPR015422">
    <property type="entry name" value="PyrdxlP-dep_Trfase_small"/>
</dbReference>
<comment type="subunit">
    <text evidence="4">Homodimer.</text>
</comment>
<protein>
    <recommendedName>
        <fullName evidence="4">Serine hydroxymethyltransferase</fullName>
        <shortName evidence="4">SHMT</shortName>
        <shortName evidence="4">Serine methylase</shortName>
        <ecNumber evidence="4">2.1.2.1</ecNumber>
    </recommendedName>
</protein>
<keyword evidence="7" id="KW-1185">Reference proteome</keyword>
<dbReference type="InterPro" id="IPR015424">
    <property type="entry name" value="PyrdxlP-dep_Trfase"/>
</dbReference>
<keyword evidence="3 4" id="KW-0663">Pyridoxal phosphate</keyword>
<organism evidence="6 7">
    <name type="scientific">Bifidobacterium polysaccharolyticum</name>
    <dbReference type="NCBI Taxonomy" id="2750967"/>
    <lineage>
        <taxon>Bacteria</taxon>
        <taxon>Bacillati</taxon>
        <taxon>Actinomycetota</taxon>
        <taxon>Actinomycetes</taxon>
        <taxon>Bifidobacteriales</taxon>
        <taxon>Bifidobacteriaceae</taxon>
        <taxon>Bifidobacterium</taxon>
    </lineage>
</organism>
<feature type="modified residue" description="N6-(pyridoxal phosphate)lysine" evidence="4">
    <location>
        <position position="227"/>
    </location>
</feature>
<comment type="function">
    <text evidence="4">Catalyzes the reversible interconversion of serine and glycine with tetrahydrofolate (THF) serving as the one-carbon carrier. This reaction serves as the major source of one-carbon groups required for the biosynthesis of purines, thymidylate, methionine, and other important biomolecules. Also exhibits THF-independent aldolase activity toward beta-hydroxyamino acids, producing glycine and aldehydes, via a retro-aldol mechanism.</text>
</comment>
<dbReference type="CDD" id="cd00378">
    <property type="entry name" value="SHMT"/>
    <property type="match status" value="1"/>
</dbReference>
<comment type="caution">
    <text evidence="6">The sequence shown here is derived from an EMBL/GenBank/DDBJ whole genome shotgun (WGS) entry which is preliminary data.</text>
</comment>
<dbReference type="EC" id="2.1.2.1" evidence="4"/>
<keyword evidence="4" id="KW-0963">Cytoplasm</keyword>
<comment type="pathway">
    <text evidence="4">One-carbon metabolism; tetrahydrofolate interconversion.</text>
</comment>
<dbReference type="Pfam" id="PF00464">
    <property type="entry name" value="SHMT"/>
    <property type="match status" value="1"/>
</dbReference>
<dbReference type="NCBIfam" id="NF000586">
    <property type="entry name" value="PRK00011.1"/>
    <property type="match status" value="1"/>
</dbReference>
<keyword evidence="4" id="KW-0028">Amino-acid biosynthesis</keyword>
<reference evidence="6 7" key="1">
    <citation type="submission" date="2020-07" db="EMBL/GenBank/DDBJ databases">
        <title>Isolated bacteria genomes of Apis mellifera.</title>
        <authorList>
            <person name="Wu J."/>
            <person name="Zheng H."/>
        </authorList>
    </citation>
    <scope>NUCLEOTIDE SEQUENCE [LARGE SCALE GENOMIC DNA]</scope>
    <source>
        <strain evidence="6 7">B14448H7</strain>
    </source>
</reference>
<comment type="subcellular location">
    <subcellularLocation>
        <location evidence="4">Cytoplasm</location>
    </subcellularLocation>
</comment>
<accession>A0ABS0QT53</accession>
<evidence type="ECO:0000256" key="2">
    <source>
        <dbReference type="ARBA" id="ARBA00006376"/>
    </source>
</evidence>
<evidence type="ECO:0000313" key="6">
    <source>
        <dbReference type="EMBL" id="MBI0104952.1"/>
    </source>
</evidence>
<dbReference type="Gene3D" id="3.40.640.10">
    <property type="entry name" value="Type I PLP-dependent aspartate aminotransferase-like (Major domain)"/>
    <property type="match status" value="1"/>
</dbReference>
<feature type="site" description="Plays an important role in substrate specificity" evidence="4">
    <location>
        <position position="226"/>
    </location>
</feature>
<evidence type="ECO:0000313" key="7">
    <source>
        <dbReference type="Proteomes" id="UP000766153"/>
    </source>
</evidence>
<evidence type="ECO:0000256" key="4">
    <source>
        <dbReference type="HAMAP-Rule" id="MF_00051"/>
    </source>
</evidence>
<dbReference type="Proteomes" id="UP000766153">
    <property type="component" value="Unassembled WGS sequence"/>
</dbReference>
<name>A0ABS0QT53_9BIFI</name>
<evidence type="ECO:0000256" key="1">
    <source>
        <dbReference type="ARBA" id="ARBA00001933"/>
    </source>
</evidence>
<feature type="binding site" evidence="4">
    <location>
        <position position="118"/>
    </location>
    <ligand>
        <name>(6S)-5,6,7,8-tetrahydrofolate</name>
        <dbReference type="ChEBI" id="CHEBI:57453"/>
    </ligand>
</feature>
<comment type="pathway">
    <text evidence="4">Amino-acid biosynthesis; glycine biosynthesis; glycine from L-serine: step 1/1.</text>
</comment>
<evidence type="ECO:0000259" key="5">
    <source>
        <dbReference type="Pfam" id="PF00464"/>
    </source>
</evidence>
<feature type="binding site" evidence="4">
    <location>
        <begin position="122"/>
        <end position="124"/>
    </location>
    <ligand>
        <name>(6S)-5,6,7,8-tetrahydrofolate</name>
        <dbReference type="ChEBI" id="CHEBI:57453"/>
    </ligand>
</feature>
<dbReference type="PANTHER" id="PTHR11680">
    <property type="entry name" value="SERINE HYDROXYMETHYLTRANSFERASE"/>
    <property type="match status" value="1"/>
</dbReference>
<dbReference type="SUPFAM" id="SSF53383">
    <property type="entry name" value="PLP-dependent transferases"/>
    <property type="match status" value="1"/>
</dbReference>
<keyword evidence="4" id="KW-0808">Transferase</keyword>
<comment type="caution">
    <text evidence="4">Lacks conserved residue(s) required for the propagation of feature annotation.</text>
</comment>
<comment type="cofactor">
    <cofactor evidence="1 4">
        <name>pyridoxal 5'-phosphate</name>
        <dbReference type="ChEBI" id="CHEBI:597326"/>
    </cofactor>
</comment>
<dbReference type="InterPro" id="IPR015421">
    <property type="entry name" value="PyrdxlP-dep_Trfase_major"/>
</dbReference>
<proteinExistence type="inferred from homology"/>
<sequence length="422" mass="45486">MNSSISQVDPEIAALLDGELERQRGGLEMIASENFVPKAVLQAQGSVLTNKYAEGYPGRRYYGGCEWVDQVENLARDRAKALFGAEYANVQPHSGAQANAAVYQALIKPGDTVLGLALDHGGHLTHGMKINFSGRFYHAESYGVDPKTFRIEPEIIRQRALETHPALIIGGWSAYPRIEDFAAMKEIADEVGAKFWVDMAHFAGMVAAGLHPSPVPYADVVSSTAHKTLGGPRSGFILARQEYAKKLNSSVFPGNQGGPLMHVIAAKAVAFKLAGTPEFKERMERTLEGAKILAERLMAKDVADNGITVLTGGTDVHLVMVDLRNSEMDGRQGEDLLAKIGITVNRNTVPFDPRPASVASGLRIGTSALATRGFGPAQYEEVADVIGTALAQGPQADLDALKARVDRLVEAFPLYPELDQTH</sequence>
<dbReference type="InterPro" id="IPR049943">
    <property type="entry name" value="Ser_HO-MeTrfase-like"/>
</dbReference>
<gene>
    <name evidence="4" type="primary">glyA</name>
    <name evidence="6" type="ORF">H3T91_00330</name>
</gene>
<dbReference type="HAMAP" id="MF_00051">
    <property type="entry name" value="SHMT"/>
    <property type="match status" value="1"/>
</dbReference>
<dbReference type="PIRSF" id="PIRSF000412">
    <property type="entry name" value="SHMT"/>
    <property type="match status" value="1"/>
</dbReference>
<evidence type="ECO:0000256" key="3">
    <source>
        <dbReference type="ARBA" id="ARBA00022898"/>
    </source>
</evidence>
<dbReference type="InterPro" id="IPR039429">
    <property type="entry name" value="SHMT-like_dom"/>
</dbReference>
<dbReference type="InterPro" id="IPR001085">
    <property type="entry name" value="Ser_HO-MeTrfase"/>
</dbReference>
<comment type="similarity">
    <text evidence="2 4">Belongs to the SHMT family.</text>
</comment>
<dbReference type="Gene3D" id="3.90.1150.10">
    <property type="entry name" value="Aspartate Aminotransferase, domain 1"/>
    <property type="match status" value="1"/>
</dbReference>
<comment type="catalytic activity">
    <reaction evidence="4">
        <text>(6R)-5,10-methylene-5,6,7,8-tetrahydrofolate + glycine + H2O = (6S)-5,6,7,8-tetrahydrofolate + L-serine</text>
        <dbReference type="Rhea" id="RHEA:15481"/>
        <dbReference type="ChEBI" id="CHEBI:15377"/>
        <dbReference type="ChEBI" id="CHEBI:15636"/>
        <dbReference type="ChEBI" id="CHEBI:33384"/>
        <dbReference type="ChEBI" id="CHEBI:57305"/>
        <dbReference type="ChEBI" id="CHEBI:57453"/>
        <dbReference type="EC" id="2.1.2.1"/>
    </reaction>
</comment>